<dbReference type="GO" id="GO:0003924">
    <property type="term" value="F:GTPase activity"/>
    <property type="evidence" value="ECO:0000318"/>
    <property type="project" value="GO_Central"/>
</dbReference>
<keyword evidence="5" id="KW-1185">Reference proteome</keyword>
<dbReference type="GO" id="GO:0008104">
    <property type="term" value="P:intracellular protein localization"/>
    <property type="evidence" value="ECO:0000318"/>
    <property type="project" value="GO_Central"/>
</dbReference>
<keyword evidence="2" id="KW-0175">Coiled coil</keyword>
<dbReference type="SUPFAM" id="SSF52540">
    <property type="entry name" value="P-loop containing nucleoside triphosphate hydrolases"/>
    <property type="match status" value="1"/>
</dbReference>
<evidence type="ECO:0000256" key="2">
    <source>
        <dbReference type="SAM" id="Coils"/>
    </source>
</evidence>
<dbReference type="eggNOG" id="ENOG502QTS0">
    <property type="taxonomic scope" value="Eukaryota"/>
</dbReference>
<dbReference type="InterPro" id="IPR027417">
    <property type="entry name" value="P-loop_NTPase"/>
</dbReference>
<dbReference type="GO" id="GO:0032153">
    <property type="term" value="C:cell division site"/>
    <property type="evidence" value="ECO:0000318"/>
    <property type="project" value="GO_Central"/>
</dbReference>
<organism evidence="4 5">
    <name type="scientific">Daphnia pulex</name>
    <name type="common">Water flea</name>
    <dbReference type="NCBI Taxonomy" id="6669"/>
    <lineage>
        <taxon>Eukaryota</taxon>
        <taxon>Metazoa</taxon>
        <taxon>Ecdysozoa</taxon>
        <taxon>Arthropoda</taxon>
        <taxon>Crustacea</taxon>
        <taxon>Branchiopoda</taxon>
        <taxon>Diplostraca</taxon>
        <taxon>Cladocera</taxon>
        <taxon>Anomopoda</taxon>
        <taxon>Daphniidae</taxon>
        <taxon>Daphnia</taxon>
    </lineage>
</organism>
<dbReference type="STRING" id="6669.E9HFL8"/>
<dbReference type="PANTHER" id="PTHR32046:SF14">
    <property type="match status" value="1"/>
</dbReference>
<dbReference type="GO" id="GO:0061640">
    <property type="term" value="P:cytoskeleton-dependent cytokinesis"/>
    <property type="evidence" value="ECO:0000318"/>
    <property type="project" value="GO_Central"/>
</dbReference>
<dbReference type="Gene3D" id="3.40.50.300">
    <property type="entry name" value="P-loop containing nucleotide triphosphate hydrolases"/>
    <property type="match status" value="1"/>
</dbReference>
<reference evidence="4 5" key="1">
    <citation type="journal article" date="2011" name="Science">
        <title>The ecoresponsive genome of Daphnia pulex.</title>
        <authorList>
            <person name="Colbourne J.K."/>
            <person name="Pfrender M.E."/>
            <person name="Gilbert D."/>
            <person name="Thomas W.K."/>
            <person name="Tucker A."/>
            <person name="Oakley T.H."/>
            <person name="Tokishita S."/>
            <person name="Aerts A."/>
            <person name="Arnold G.J."/>
            <person name="Basu M.K."/>
            <person name="Bauer D.J."/>
            <person name="Caceres C.E."/>
            <person name="Carmel L."/>
            <person name="Casola C."/>
            <person name="Choi J.H."/>
            <person name="Detter J.C."/>
            <person name="Dong Q."/>
            <person name="Dusheyko S."/>
            <person name="Eads B.D."/>
            <person name="Frohlich T."/>
            <person name="Geiler-Samerotte K.A."/>
            <person name="Gerlach D."/>
            <person name="Hatcher P."/>
            <person name="Jogdeo S."/>
            <person name="Krijgsveld J."/>
            <person name="Kriventseva E.V."/>
            <person name="Kultz D."/>
            <person name="Laforsch C."/>
            <person name="Lindquist E."/>
            <person name="Lopez J."/>
            <person name="Manak J.R."/>
            <person name="Muller J."/>
            <person name="Pangilinan J."/>
            <person name="Patwardhan R.P."/>
            <person name="Pitluck S."/>
            <person name="Pritham E.J."/>
            <person name="Rechtsteiner A."/>
            <person name="Rho M."/>
            <person name="Rogozin I.B."/>
            <person name="Sakarya O."/>
            <person name="Salamov A."/>
            <person name="Schaack S."/>
            <person name="Shapiro H."/>
            <person name="Shiga Y."/>
            <person name="Skalitzky C."/>
            <person name="Smith Z."/>
            <person name="Souvorov A."/>
            <person name="Sung W."/>
            <person name="Tang Z."/>
            <person name="Tsuchiya D."/>
            <person name="Tu H."/>
            <person name="Vos H."/>
            <person name="Wang M."/>
            <person name="Wolf Y.I."/>
            <person name="Yamagata H."/>
            <person name="Yamada T."/>
            <person name="Ye Y."/>
            <person name="Shaw J.R."/>
            <person name="Andrews J."/>
            <person name="Crease T.J."/>
            <person name="Tang H."/>
            <person name="Lucas S.M."/>
            <person name="Robertson H.M."/>
            <person name="Bork P."/>
            <person name="Koonin E.V."/>
            <person name="Zdobnov E.M."/>
            <person name="Grigoriev I.V."/>
            <person name="Lynch M."/>
            <person name="Boore J.L."/>
        </authorList>
    </citation>
    <scope>NUCLEOTIDE SEQUENCE [LARGE SCALE GENOMIC DNA]</scope>
</reference>
<dbReference type="GO" id="GO:0060090">
    <property type="term" value="F:molecular adaptor activity"/>
    <property type="evidence" value="ECO:0000318"/>
    <property type="project" value="GO_Central"/>
</dbReference>
<gene>
    <name evidence="4" type="ORF">DAPPUDRAFT_113639</name>
</gene>
<evidence type="ECO:0000259" key="3">
    <source>
        <dbReference type="Pfam" id="PF00735"/>
    </source>
</evidence>
<dbReference type="AlphaFoldDB" id="E9HFL8"/>
<dbReference type="CDD" id="cd00882">
    <property type="entry name" value="Ras_like_GTPase"/>
    <property type="match status" value="1"/>
</dbReference>
<dbReference type="KEGG" id="dpx:DAPPUDRAFT_113639"/>
<dbReference type="PANTHER" id="PTHR32046">
    <property type="entry name" value="G DOMAIN-CONTAINING PROTEIN"/>
    <property type="match status" value="1"/>
</dbReference>
<keyword evidence="1" id="KW-0547">Nucleotide-binding</keyword>
<comment type="similarity">
    <text evidence="1">Belongs to the TRAFAC class TrmE-Era-EngA-EngB-Septin-like GTPase superfamily. Septin GTPase family.</text>
</comment>
<sequence length="612" mass="69708">MRIPYKIGSTMKIRVATDSCIGQSEFSEMIDVETALEANENEEANLENKSEHAIEISNAEIPATSVKNETGNGGHETISEVRFAERIAKNSKTIGRLNGMDLYAVPLIQSIESSPSAQRFTFKEIDGREGKMQHKTILIMGATGSGKTTLINCMINYIFDVQWEDPFRFQLIQEQVTGSSKAESQTSHITAYVIHHAEGFRIPYSLTIVDTPGYGDTKGLDRDQEITDMVRKFFEDDRGIQELDVIGFVVQASLPRLTPTQKYIFDSVLSIFGNDVKENINFLLPFADSQVPTVLKAIAGTGLPYPKDPQTGDPVHHKFNNSSFFCFNGPTESEASNGENTSFDHFFWRMGIENFKRFFSVLTTKKTQSLVLTKQVLDERKRLEATVDGLQPLIKIGLTKMEEMRKTKMVIANSQAQIEANENVHFEVERFQPAKETRTCTICPNKCIWNMHSNQSYRWEYFKEKQETSSADIKQKYELEHNKKLTAKELVEILEKDVEDNNKIVLERVEMVTQCIKRLDEIALRPNPFSTPEYIDLIITTEQREKSVGFKERIESLKKLRQMAIITSRVKNNESLMSLDENDDEIPGDDLDYNGVSVHSKADRNMFENSFV</sequence>
<dbReference type="Proteomes" id="UP000000305">
    <property type="component" value="Unassembled WGS sequence"/>
</dbReference>
<dbReference type="OMA" id="GSHYREN"/>
<keyword evidence="1" id="KW-0342">GTP-binding</keyword>
<evidence type="ECO:0000313" key="5">
    <source>
        <dbReference type="Proteomes" id="UP000000305"/>
    </source>
</evidence>
<dbReference type="InParanoid" id="E9HFL8"/>
<feature type="coiled-coil region" evidence="2">
    <location>
        <begin position="29"/>
        <end position="56"/>
    </location>
</feature>
<dbReference type="GO" id="GO:0031105">
    <property type="term" value="C:septin complex"/>
    <property type="evidence" value="ECO:0000318"/>
    <property type="project" value="GO_Central"/>
</dbReference>
<dbReference type="GO" id="GO:0005940">
    <property type="term" value="C:septin ring"/>
    <property type="evidence" value="ECO:0000318"/>
    <property type="project" value="GO_Central"/>
</dbReference>
<dbReference type="EMBL" id="GL732636">
    <property type="protein sequence ID" value="EFX69482.1"/>
    <property type="molecule type" value="Genomic_DNA"/>
</dbReference>
<protein>
    <recommendedName>
        <fullName evidence="3">Septin-type G domain-containing protein</fullName>
    </recommendedName>
</protein>
<evidence type="ECO:0000256" key="1">
    <source>
        <dbReference type="RuleBase" id="RU004560"/>
    </source>
</evidence>
<dbReference type="HOGENOM" id="CLU_018951_2_0_1"/>
<dbReference type="PhylomeDB" id="E9HFL8"/>
<dbReference type="GO" id="GO:0005525">
    <property type="term" value="F:GTP binding"/>
    <property type="evidence" value="ECO:0007669"/>
    <property type="project" value="UniProtKB-KW"/>
</dbReference>
<dbReference type="Pfam" id="PF00735">
    <property type="entry name" value="Septin"/>
    <property type="match status" value="1"/>
</dbReference>
<dbReference type="InterPro" id="IPR030379">
    <property type="entry name" value="G_SEPTIN_dom"/>
</dbReference>
<feature type="domain" description="Septin-type G" evidence="3">
    <location>
        <begin position="136"/>
        <end position="217"/>
    </location>
</feature>
<evidence type="ECO:0000313" key="4">
    <source>
        <dbReference type="EMBL" id="EFX69482.1"/>
    </source>
</evidence>
<name>E9HFL8_DAPPU</name>
<dbReference type="GO" id="GO:0015630">
    <property type="term" value="C:microtubule cytoskeleton"/>
    <property type="evidence" value="ECO:0000318"/>
    <property type="project" value="GO_Central"/>
</dbReference>
<dbReference type="FunFam" id="3.40.50.300:FF:002049">
    <property type="entry name" value="Si:ch73-170d6.2"/>
    <property type="match status" value="1"/>
</dbReference>
<proteinExistence type="inferred from homology"/>
<accession>E9HFL8</accession>
<dbReference type="OrthoDB" id="2386367at2759"/>